<dbReference type="Gramene" id="AET6Gv20002300.9">
    <property type="protein sequence ID" value="AET6Gv20002300.9"/>
    <property type="gene ID" value="AET6Gv20002300"/>
</dbReference>
<dbReference type="PANTHER" id="PTHR27005:SF283">
    <property type="entry name" value="OS02G0633066 PROTEIN"/>
    <property type="match status" value="1"/>
</dbReference>
<proteinExistence type="predicted"/>
<dbReference type="Gramene" id="AET6Gv20002300.6">
    <property type="protein sequence ID" value="AET6Gv20002300.6"/>
    <property type="gene ID" value="AET6Gv20002300"/>
</dbReference>
<reference evidence="4" key="2">
    <citation type="journal article" date="2017" name="Nat. Plants">
        <title>The Aegilops tauschii genome reveals multiple impacts of transposons.</title>
        <authorList>
            <person name="Zhao G."/>
            <person name="Zou C."/>
            <person name="Li K."/>
            <person name="Wang K."/>
            <person name="Li T."/>
            <person name="Gao L."/>
            <person name="Zhang X."/>
            <person name="Wang H."/>
            <person name="Yang Z."/>
            <person name="Liu X."/>
            <person name="Jiang W."/>
            <person name="Mao L."/>
            <person name="Kong X."/>
            <person name="Jiao Y."/>
            <person name="Jia J."/>
        </authorList>
    </citation>
    <scope>NUCLEOTIDE SEQUENCE [LARGE SCALE GENOMIC DNA]</scope>
    <source>
        <strain evidence="4">cv. AL8/78</strain>
    </source>
</reference>
<reference evidence="3" key="4">
    <citation type="submission" date="2019-03" db="UniProtKB">
        <authorList>
            <consortium name="EnsemblPlants"/>
        </authorList>
    </citation>
    <scope>IDENTIFICATION</scope>
</reference>
<keyword evidence="1" id="KW-0547">Nucleotide-binding</keyword>
<dbReference type="EnsemblPlants" id="AET6Gv20002300.9">
    <property type="protein sequence ID" value="AET6Gv20002300.9"/>
    <property type="gene ID" value="AET6Gv20002300"/>
</dbReference>
<dbReference type="Proteomes" id="UP000015105">
    <property type="component" value="Chromosome 6D"/>
</dbReference>
<protein>
    <recommendedName>
        <fullName evidence="5">Serine-threonine/tyrosine-protein kinase catalytic domain-containing protein</fullName>
    </recommendedName>
</protein>
<dbReference type="InterPro" id="IPR045274">
    <property type="entry name" value="WAK-like"/>
</dbReference>
<dbReference type="PANTHER" id="PTHR27005">
    <property type="entry name" value="WALL-ASSOCIATED RECEPTOR KINASE-LIKE 21"/>
    <property type="match status" value="1"/>
</dbReference>
<sequence length="115" mass="13011">MEGLQEGDIMEILDPQVVKEANPEEIDDICSLTEACLRLKGRDRPTMKEVDMRLQFLRTKRLRKCKFLPASDQEIEHLLCPEISNSNAQVNVENPGNLTSEGISSCYSLEQELSS</sequence>
<dbReference type="GO" id="GO:0007166">
    <property type="term" value="P:cell surface receptor signaling pathway"/>
    <property type="evidence" value="ECO:0007669"/>
    <property type="project" value="InterPro"/>
</dbReference>
<dbReference type="EnsemblPlants" id="AET6Gv20002300.6">
    <property type="protein sequence ID" value="AET6Gv20002300.6"/>
    <property type="gene ID" value="AET6Gv20002300"/>
</dbReference>
<dbReference type="Gene3D" id="1.10.510.10">
    <property type="entry name" value="Transferase(Phosphotransferase) domain 1"/>
    <property type="match status" value="1"/>
</dbReference>
<organism evidence="3 4">
    <name type="scientific">Aegilops tauschii subsp. strangulata</name>
    <name type="common">Goatgrass</name>
    <dbReference type="NCBI Taxonomy" id="200361"/>
    <lineage>
        <taxon>Eukaryota</taxon>
        <taxon>Viridiplantae</taxon>
        <taxon>Streptophyta</taxon>
        <taxon>Embryophyta</taxon>
        <taxon>Tracheophyta</taxon>
        <taxon>Spermatophyta</taxon>
        <taxon>Magnoliopsida</taxon>
        <taxon>Liliopsida</taxon>
        <taxon>Poales</taxon>
        <taxon>Poaceae</taxon>
        <taxon>BOP clade</taxon>
        <taxon>Pooideae</taxon>
        <taxon>Triticodae</taxon>
        <taxon>Triticeae</taxon>
        <taxon>Triticinae</taxon>
        <taxon>Aegilops</taxon>
    </lineage>
</organism>
<dbReference type="GO" id="GO:0004674">
    <property type="term" value="F:protein serine/threonine kinase activity"/>
    <property type="evidence" value="ECO:0007669"/>
    <property type="project" value="TreeGrafter"/>
</dbReference>
<reference evidence="3" key="3">
    <citation type="journal article" date="2017" name="Nature">
        <title>Genome sequence of the progenitor of the wheat D genome Aegilops tauschii.</title>
        <authorList>
            <person name="Luo M.C."/>
            <person name="Gu Y.Q."/>
            <person name="Puiu D."/>
            <person name="Wang H."/>
            <person name="Twardziok S.O."/>
            <person name="Deal K.R."/>
            <person name="Huo N."/>
            <person name="Zhu T."/>
            <person name="Wang L."/>
            <person name="Wang Y."/>
            <person name="McGuire P.E."/>
            <person name="Liu S."/>
            <person name="Long H."/>
            <person name="Ramasamy R.K."/>
            <person name="Rodriguez J.C."/>
            <person name="Van S.L."/>
            <person name="Yuan L."/>
            <person name="Wang Z."/>
            <person name="Xia Z."/>
            <person name="Xiao L."/>
            <person name="Anderson O.D."/>
            <person name="Ouyang S."/>
            <person name="Liang Y."/>
            <person name="Zimin A.V."/>
            <person name="Pertea G."/>
            <person name="Qi P."/>
            <person name="Bennetzen J.L."/>
            <person name="Dai X."/>
            <person name="Dawson M.W."/>
            <person name="Muller H.G."/>
            <person name="Kugler K."/>
            <person name="Rivarola-Duarte L."/>
            <person name="Spannagl M."/>
            <person name="Mayer K.F.X."/>
            <person name="Lu F.H."/>
            <person name="Bevan M.W."/>
            <person name="Leroy P."/>
            <person name="Li P."/>
            <person name="You F.M."/>
            <person name="Sun Q."/>
            <person name="Liu Z."/>
            <person name="Lyons E."/>
            <person name="Wicker T."/>
            <person name="Salzberg S.L."/>
            <person name="Devos K.M."/>
            <person name="Dvorak J."/>
        </authorList>
    </citation>
    <scope>NUCLEOTIDE SEQUENCE [LARGE SCALE GENOMIC DNA]</scope>
    <source>
        <strain evidence="3">cv. AL8/78</strain>
    </source>
</reference>
<keyword evidence="2" id="KW-0067">ATP-binding</keyword>
<dbReference type="AlphaFoldDB" id="A0A453MN87"/>
<dbReference type="EnsemblPlants" id="AET6Gv20002300.8">
    <property type="protein sequence ID" value="AET6Gv20002300.8"/>
    <property type="gene ID" value="AET6Gv20002300"/>
</dbReference>
<evidence type="ECO:0000256" key="1">
    <source>
        <dbReference type="ARBA" id="ARBA00022741"/>
    </source>
</evidence>
<accession>A0A453MN87</accession>
<evidence type="ECO:0000256" key="2">
    <source>
        <dbReference type="ARBA" id="ARBA00022840"/>
    </source>
</evidence>
<reference evidence="4" key="1">
    <citation type="journal article" date="2014" name="Science">
        <title>Ancient hybridizations among the ancestral genomes of bread wheat.</title>
        <authorList>
            <consortium name="International Wheat Genome Sequencing Consortium,"/>
            <person name="Marcussen T."/>
            <person name="Sandve S.R."/>
            <person name="Heier L."/>
            <person name="Spannagl M."/>
            <person name="Pfeifer M."/>
            <person name="Jakobsen K.S."/>
            <person name="Wulff B.B."/>
            <person name="Steuernagel B."/>
            <person name="Mayer K.F."/>
            <person name="Olsen O.A."/>
        </authorList>
    </citation>
    <scope>NUCLEOTIDE SEQUENCE [LARGE SCALE GENOMIC DNA]</scope>
    <source>
        <strain evidence="4">cv. AL8/78</strain>
    </source>
</reference>
<evidence type="ECO:0000313" key="4">
    <source>
        <dbReference type="Proteomes" id="UP000015105"/>
    </source>
</evidence>
<dbReference type="Gramene" id="AET6Gv20002300.8">
    <property type="protein sequence ID" value="AET6Gv20002300.8"/>
    <property type="gene ID" value="AET6Gv20002300"/>
</dbReference>
<keyword evidence="4" id="KW-1185">Reference proteome</keyword>
<evidence type="ECO:0008006" key="5">
    <source>
        <dbReference type="Google" id="ProtNLM"/>
    </source>
</evidence>
<evidence type="ECO:0000313" key="3">
    <source>
        <dbReference type="EnsemblPlants" id="AET6Gv20002300.6"/>
    </source>
</evidence>
<dbReference type="GO" id="GO:0005886">
    <property type="term" value="C:plasma membrane"/>
    <property type="evidence" value="ECO:0007669"/>
    <property type="project" value="TreeGrafter"/>
</dbReference>
<dbReference type="GO" id="GO:0005524">
    <property type="term" value="F:ATP binding"/>
    <property type="evidence" value="ECO:0007669"/>
    <property type="project" value="UniProtKB-KW"/>
</dbReference>
<name>A0A453MN87_AEGTS</name>
<reference evidence="3" key="5">
    <citation type="journal article" date="2021" name="G3 (Bethesda)">
        <title>Aegilops tauschii genome assembly Aet v5.0 features greater sequence contiguity and improved annotation.</title>
        <authorList>
            <person name="Wang L."/>
            <person name="Zhu T."/>
            <person name="Rodriguez J.C."/>
            <person name="Deal K.R."/>
            <person name="Dubcovsky J."/>
            <person name="McGuire P.E."/>
            <person name="Lux T."/>
            <person name="Spannagl M."/>
            <person name="Mayer K.F.X."/>
            <person name="Baldrich P."/>
            <person name="Meyers B.C."/>
            <person name="Huo N."/>
            <person name="Gu Y.Q."/>
            <person name="Zhou H."/>
            <person name="Devos K.M."/>
            <person name="Bennetzen J.L."/>
            <person name="Unver T."/>
            <person name="Budak H."/>
            <person name="Gulick P.J."/>
            <person name="Galiba G."/>
            <person name="Kalapos B."/>
            <person name="Nelson D.R."/>
            <person name="Li P."/>
            <person name="You F.M."/>
            <person name="Luo M.C."/>
            <person name="Dvorak J."/>
        </authorList>
    </citation>
    <scope>NUCLEOTIDE SEQUENCE [LARGE SCALE GENOMIC DNA]</scope>
    <source>
        <strain evidence="3">cv. AL8/78</strain>
    </source>
</reference>